<organism evidence="4 5">
    <name type="scientific">Candidatus Amesbacteria bacterium GW2011_GWC2_47_8</name>
    <dbReference type="NCBI Taxonomy" id="1618367"/>
    <lineage>
        <taxon>Bacteria</taxon>
        <taxon>Candidatus Amesiibacteriota</taxon>
    </lineage>
</organism>
<evidence type="ECO:0000256" key="2">
    <source>
        <dbReference type="PROSITE-ProRule" id="PRU00464"/>
    </source>
</evidence>
<dbReference type="EMBL" id="LCOT01000028">
    <property type="protein sequence ID" value="KKU83116.1"/>
    <property type="molecule type" value="Genomic_DNA"/>
</dbReference>
<dbReference type="GO" id="GO:0009117">
    <property type="term" value="P:nucleotide metabolic process"/>
    <property type="evidence" value="ECO:0007669"/>
    <property type="project" value="TreeGrafter"/>
</dbReference>
<sequence length="133" mass="14959">MQDCIFCKVVAGEVPAEKVWEDEKYLAILDINPYREGQTLVMPKAHWDSYVFDMPEGEMAGLYLAARKVAKTLDKTLGTLRTCQLMEGLGVNHAHIKLYPTRPNEMQEGLVPLGRKAETLKLVEIAKKIRGEG</sequence>
<keyword evidence="4" id="KW-0378">Hydrolase</keyword>
<dbReference type="PANTHER" id="PTHR46648:SF1">
    <property type="entry name" value="ADENOSINE 5'-MONOPHOSPHORAMIDASE HNT1"/>
    <property type="match status" value="1"/>
</dbReference>
<protein>
    <submittedName>
        <fullName evidence="4">Histidine triad (HIT) family hydrolase</fullName>
    </submittedName>
</protein>
<dbReference type="AlphaFoldDB" id="A0A0G1TMU1"/>
<dbReference type="GO" id="GO:0016787">
    <property type="term" value="F:hydrolase activity"/>
    <property type="evidence" value="ECO:0007669"/>
    <property type="project" value="UniProtKB-KW"/>
</dbReference>
<comment type="caution">
    <text evidence="2">Lacks conserved residue(s) required for the propagation of feature annotation.</text>
</comment>
<reference evidence="4 5" key="1">
    <citation type="journal article" date="2015" name="Nature">
        <title>rRNA introns, odd ribosomes, and small enigmatic genomes across a large radiation of phyla.</title>
        <authorList>
            <person name="Brown C.T."/>
            <person name="Hug L.A."/>
            <person name="Thomas B.C."/>
            <person name="Sharon I."/>
            <person name="Castelle C.J."/>
            <person name="Singh A."/>
            <person name="Wilkins M.J."/>
            <person name="Williams K.H."/>
            <person name="Banfield J.F."/>
        </authorList>
    </citation>
    <scope>NUCLEOTIDE SEQUENCE [LARGE SCALE GENOMIC DNA]</scope>
</reference>
<dbReference type="InterPro" id="IPR011146">
    <property type="entry name" value="HIT-like"/>
</dbReference>
<name>A0A0G1TMU1_9BACT</name>
<comment type="caution">
    <text evidence="4">The sequence shown here is derived from an EMBL/GenBank/DDBJ whole genome shotgun (WGS) entry which is preliminary data.</text>
</comment>
<dbReference type="PROSITE" id="PS51084">
    <property type="entry name" value="HIT_2"/>
    <property type="match status" value="1"/>
</dbReference>
<evidence type="ECO:0000313" key="5">
    <source>
        <dbReference type="Proteomes" id="UP000034265"/>
    </source>
</evidence>
<dbReference type="SUPFAM" id="SSF54197">
    <property type="entry name" value="HIT-like"/>
    <property type="match status" value="1"/>
</dbReference>
<dbReference type="PRINTS" id="PR00332">
    <property type="entry name" value="HISTRIAD"/>
</dbReference>
<feature type="active site" description="Tele-AMP-histidine intermediate" evidence="1">
    <location>
        <position position="95"/>
    </location>
</feature>
<dbReference type="InterPro" id="IPR001310">
    <property type="entry name" value="Histidine_triad_HIT"/>
</dbReference>
<dbReference type="Proteomes" id="UP000034265">
    <property type="component" value="Unassembled WGS sequence"/>
</dbReference>
<feature type="domain" description="HIT" evidence="3">
    <location>
        <begin position="5"/>
        <end position="108"/>
    </location>
</feature>
<evidence type="ECO:0000256" key="1">
    <source>
        <dbReference type="PIRSR" id="PIRSR601310-1"/>
    </source>
</evidence>
<accession>A0A0G1TMU1</accession>
<dbReference type="InterPro" id="IPR036265">
    <property type="entry name" value="HIT-like_sf"/>
</dbReference>
<dbReference type="PANTHER" id="PTHR46648">
    <property type="entry name" value="HIT FAMILY PROTEIN 1"/>
    <property type="match status" value="1"/>
</dbReference>
<gene>
    <name evidence="4" type="ORF">UY11_C0028G0010</name>
</gene>
<dbReference type="Pfam" id="PF01230">
    <property type="entry name" value="HIT"/>
    <property type="match status" value="1"/>
</dbReference>
<proteinExistence type="predicted"/>
<evidence type="ECO:0000259" key="3">
    <source>
        <dbReference type="PROSITE" id="PS51084"/>
    </source>
</evidence>
<evidence type="ECO:0000313" key="4">
    <source>
        <dbReference type="EMBL" id="KKU83116.1"/>
    </source>
</evidence>
<dbReference type="Gene3D" id="3.30.428.10">
    <property type="entry name" value="HIT-like"/>
    <property type="match status" value="1"/>
</dbReference>